<accession>A0A9X0UGE7</accession>
<feature type="transmembrane region" description="Helical" evidence="4">
    <location>
        <begin position="6"/>
        <end position="22"/>
    </location>
</feature>
<keyword evidence="1" id="KW-0805">Transcription regulation</keyword>
<evidence type="ECO:0000313" key="6">
    <source>
        <dbReference type="EMBL" id="MBC5849665.1"/>
    </source>
</evidence>
<sequence>MLAVPLPFIASLLFIITALLVRPKSNWLKSGVFWFSILCAAMTTIVGLRWTFDIALLRCVQPILGAMLPVAAWLCFSKTQHVNTKYLHWLGPIIVAIASINPSRVWLIAIDIVLICLYLAYGLLLIKESLKIPTHVRLNQITTVLFAQRAAGLLLLMSALIDGMISYDLIRNSAAHINLILSFSYLALIAGIVTTVTIASQHTVAEATNNAITQPPLTEIKSSSLSMSKQEATQICDKLSHLLTEKELYKDVDLTLARLSKRLGVPAKPLSQAINQVYGENISRVINSFRIEHAKSLLLTSNMSITEVYLASGFQTKSNFHREFSRITGQTPSGYRSSLS</sequence>
<evidence type="ECO:0000256" key="2">
    <source>
        <dbReference type="ARBA" id="ARBA00023125"/>
    </source>
</evidence>
<dbReference type="GO" id="GO:0043565">
    <property type="term" value="F:sequence-specific DNA binding"/>
    <property type="evidence" value="ECO:0007669"/>
    <property type="project" value="InterPro"/>
</dbReference>
<name>A0A9X0UGE7_VIBME</name>
<feature type="domain" description="HTH araC/xylS-type" evidence="5">
    <location>
        <begin position="237"/>
        <end position="338"/>
    </location>
</feature>
<comment type="caution">
    <text evidence="6">The sequence shown here is derived from an EMBL/GenBank/DDBJ whole genome shotgun (WGS) entry which is preliminary data.</text>
</comment>
<feature type="transmembrane region" description="Helical" evidence="4">
    <location>
        <begin position="31"/>
        <end position="48"/>
    </location>
</feature>
<evidence type="ECO:0000313" key="7">
    <source>
        <dbReference type="Proteomes" id="UP000615796"/>
    </source>
</evidence>
<dbReference type="SUPFAM" id="SSF46689">
    <property type="entry name" value="Homeodomain-like"/>
    <property type="match status" value="1"/>
</dbReference>
<dbReference type="AlphaFoldDB" id="A0A9X0UGE7"/>
<gene>
    <name evidence="6" type="ORF">H8Q88_01655</name>
</gene>
<dbReference type="SMART" id="SM00342">
    <property type="entry name" value="HTH_ARAC"/>
    <property type="match status" value="1"/>
</dbReference>
<dbReference type="PANTHER" id="PTHR43280:SF29">
    <property type="entry name" value="ARAC-FAMILY TRANSCRIPTIONAL REGULATOR"/>
    <property type="match status" value="1"/>
</dbReference>
<evidence type="ECO:0000256" key="3">
    <source>
        <dbReference type="ARBA" id="ARBA00023163"/>
    </source>
</evidence>
<feature type="transmembrane region" description="Helical" evidence="4">
    <location>
        <begin position="177"/>
        <end position="199"/>
    </location>
</feature>
<keyword evidence="2" id="KW-0238">DNA-binding</keyword>
<keyword evidence="3" id="KW-0804">Transcription</keyword>
<evidence type="ECO:0000256" key="4">
    <source>
        <dbReference type="SAM" id="Phobius"/>
    </source>
</evidence>
<dbReference type="RefSeq" id="WP_187025115.1">
    <property type="nucleotide sequence ID" value="NZ_CAWQCN010000001.1"/>
</dbReference>
<feature type="transmembrane region" description="Helical" evidence="4">
    <location>
        <begin position="146"/>
        <end position="165"/>
    </location>
</feature>
<keyword evidence="4" id="KW-0472">Membrane</keyword>
<dbReference type="EMBL" id="JACRUP010000001">
    <property type="protein sequence ID" value="MBC5849665.1"/>
    <property type="molecule type" value="Genomic_DNA"/>
</dbReference>
<dbReference type="Proteomes" id="UP000615796">
    <property type="component" value="Unassembled WGS sequence"/>
</dbReference>
<dbReference type="PANTHER" id="PTHR43280">
    <property type="entry name" value="ARAC-FAMILY TRANSCRIPTIONAL REGULATOR"/>
    <property type="match status" value="1"/>
</dbReference>
<feature type="transmembrane region" description="Helical" evidence="4">
    <location>
        <begin position="105"/>
        <end position="126"/>
    </location>
</feature>
<dbReference type="GO" id="GO:0003700">
    <property type="term" value="F:DNA-binding transcription factor activity"/>
    <property type="evidence" value="ECO:0007669"/>
    <property type="project" value="InterPro"/>
</dbReference>
<dbReference type="InterPro" id="IPR018060">
    <property type="entry name" value="HTH_AraC"/>
</dbReference>
<dbReference type="InterPro" id="IPR009057">
    <property type="entry name" value="Homeodomain-like_sf"/>
</dbReference>
<proteinExistence type="predicted"/>
<evidence type="ECO:0000259" key="5">
    <source>
        <dbReference type="PROSITE" id="PS01124"/>
    </source>
</evidence>
<dbReference type="Gene3D" id="1.10.10.60">
    <property type="entry name" value="Homeodomain-like"/>
    <property type="match status" value="1"/>
</dbReference>
<keyword evidence="4" id="KW-0812">Transmembrane</keyword>
<keyword evidence="4" id="KW-1133">Transmembrane helix</keyword>
<dbReference type="Pfam" id="PF12833">
    <property type="entry name" value="HTH_18"/>
    <property type="match status" value="1"/>
</dbReference>
<dbReference type="PROSITE" id="PS01124">
    <property type="entry name" value="HTH_ARAC_FAMILY_2"/>
    <property type="match status" value="1"/>
</dbReference>
<feature type="transmembrane region" description="Helical" evidence="4">
    <location>
        <begin position="54"/>
        <end position="76"/>
    </location>
</feature>
<evidence type="ECO:0000256" key="1">
    <source>
        <dbReference type="ARBA" id="ARBA00023015"/>
    </source>
</evidence>
<protein>
    <submittedName>
        <fullName evidence="6">Helix-turn-helix transcriptional regulator</fullName>
    </submittedName>
</protein>
<keyword evidence="7" id="KW-1185">Reference proteome</keyword>
<organism evidence="6 7">
    <name type="scientific">Vibrio metschnikovii</name>
    <dbReference type="NCBI Taxonomy" id="28172"/>
    <lineage>
        <taxon>Bacteria</taxon>
        <taxon>Pseudomonadati</taxon>
        <taxon>Pseudomonadota</taxon>
        <taxon>Gammaproteobacteria</taxon>
        <taxon>Vibrionales</taxon>
        <taxon>Vibrionaceae</taxon>
        <taxon>Vibrio</taxon>
    </lineage>
</organism>
<reference evidence="6" key="1">
    <citation type="submission" date="2020-08" db="EMBL/GenBank/DDBJ databases">
        <title>Genome Sequencing and Pan-Genome Analysis of Migratory bird Vibrio Strains, Inner Mongolia.</title>
        <authorList>
            <person name="Zheng L."/>
        </authorList>
    </citation>
    <scope>NUCLEOTIDE SEQUENCE</scope>
    <source>
        <strain evidence="6">M13F</strain>
    </source>
</reference>